<name>X0RY82_9ZZZZ</name>
<dbReference type="PANTHER" id="PTHR33608">
    <property type="entry name" value="BLL2464 PROTEIN"/>
    <property type="match status" value="1"/>
</dbReference>
<organism evidence="2">
    <name type="scientific">marine sediment metagenome</name>
    <dbReference type="NCBI Taxonomy" id="412755"/>
    <lineage>
        <taxon>unclassified sequences</taxon>
        <taxon>metagenomes</taxon>
        <taxon>ecological metagenomes</taxon>
    </lineage>
</organism>
<evidence type="ECO:0000313" key="2">
    <source>
        <dbReference type="EMBL" id="GAF68692.1"/>
    </source>
</evidence>
<gene>
    <name evidence="2" type="ORF">S01H1_12520</name>
</gene>
<dbReference type="PANTHER" id="PTHR33608:SF7">
    <property type="entry name" value="DUF58 DOMAIN-CONTAINING PROTEIN"/>
    <property type="match status" value="1"/>
</dbReference>
<dbReference type="AlphaFoldDB" id="X0RY82"/>
<dbReference type="SUPFAM" id="SSF53300">
    <property type="entry name" value="vWA-like"/>
    <property type="match status" value="1"/>
</dbReference>
<dbReference type="InterPro" id="IPR036465">
    <property type="entry name" value="vWFA_dom_sf"/>
</dbReference>
<dbReference type="Pfam" id="PF01882">
    <property type="entry name" value="DUF58"/>
    <property type="match status" value="1"/>
</dbReference>
<dbReference type="EMBL" id="BARS01006433">
    <property type="protein sequence ID" value="GAF68692.1"/>
    <property type="molecule type" value="Genomic_DNA"/>
</dbReference>
<feature type="non-terminal residue" evidence="2">
    <location>
        <position position="158"/>
    </location>
</feature>
<accession>X0RY82</accession>
<comment type="caution">
    <text evidence="2">The sequence shown here is derived from an EMBL/GenBank/DDBJ whole genome shotgun (WGS) entry which is preliminary data.</text>
</comment>
<protein>
    <recommendedName>
        <fullName evidence="1">DUF58 domain-containing protein</fullName>
    </recommendedName>
</protein>
<sequence length="158" mass="17829">MPSQRTDSLFDEDFLMRLQRLHLLAKRMAGRLSAGMQRSMRLGDGLEFADHRAYAAGDDIRFVDWPYYARMEKLLLRLFHQQSEAEVAILLDRSASMAPDGQEEKFRYALRAAAALAYVAMASLDRVTLQPFGRQLGKAMKTGRSAAQLLEALDFLAA</sequence>
<feature type="domain" description="DUF58" evidence="1">
    <location>
        <begin position="51"/>
        <end position="150"/>
    </location>
</feature>
<reference evidence="2" key="1">
    <citation type="journal article" date="2014" name="Front. Microbiol.">
        <title>High frequency of phylogenetically diverse reductive dehalogenase-homologous genes in deep subseafloor sedimentary metagenomes.</title>
        <authorList>
            <person name="Kawai M."/>
            <person name="Futagami T."/>
            <person name="Toyoda A."/>
            <person name="Takaki Y."/>
            <person name="Nishi S."/>
            <person name="Hori S."/>
            <person name="Arai W."/>
            <person name="Tsubouchi T."/>
            <person name="Morono Y."/>
            <person name="Uchiyama I."/>
            <person name="Ito T."/>
            <person name="Fujiyama A."/>
            <person name="Inagaki F."/>
            <person name="Takami H."/>
        </authorList>
    </citation>
    <scope>NUCLEOTIDE SEQUENCE</scope>
    <source>
        <strain evidence="2">Expedition CK06-06</strain>
    </source>
</reference>
<evidence type="ECO:0000259" key="1">
    <source>
        <dbReference type="Pfam" id="PF01882"/>
    </source>
</evidence>
<proteinExistence type="predicted"/>
<dbReference type="InterPro" id="IPR002881">
    <property type="entry name" value="DUF58"/>
</dbReference>